<dbReference type="InterPro" id="IPR011008">
    <property type="entry name" value="Dimeric_a/b-barrel"/>
</dbReference>
<dbReference type="RefSeq" id="WP_027195483.1">
    <property type="nucleotide sequence ID" value="NZ_CP017562.2"/>
</dbReference>
<dbReference type="GO" id="GO:0016491">
    <property type="term" value="F:oxidoreductase activity"/>
    <property type="evidence" value="ECO:0007669"/>
    <property type="project" value="InterPro"/>
</dbReference>
<dbReference type="PANTHER" id="PTHR40260">
    <property type="entry name" value="BLR8190 PROTEIN"/>
    <property type="match status" value="1"/>
</dbReference>
<dbReference type="EMBL" id="CP017562">
    <property type="protein sequence ID" value="APA89224.1"/>
    <property type="molecule type" value="Genomic_DNA"/>
</dbReference>
<accession>A0A1I9YSQ2</accession>
<evidence type="ECO:0000259" key="1">
    <source>
        <dbReference type="Pfam" id="PF07110"/>
    </source>
</evidence>
<dbReference type="OrthoDB" id="5343971at2"/>
<dbReference type="KEGG" id="pspw:BJG93_21710"/>
<feature type="domain" description="EthD" evidence="1">
    <location>
        <begin position="23"/>
        <end position="94"/>
    </location>
</feature>
<evidence type="ECO:0000313" key="2">
    <source>
        <dbReference type="EMBL" id="APA89224.1"/>
    </source>
</evidence>
<sequence>MSQLVSQTVYVTYEGAPGDRFDRSYYVERHLPLVMQAWQRYGLESVAAFFPPMTHVGTLAICECRFRDKAAIETAFGSPETREVMADVPSFTDLAPTRLRVTPL</sequence>
<organism evidence="2 3">
    <name type="scientific">Paraburkholderia sprentiae WSM5005</name>
    <dbReference type="NCBI Taxonomy" id="754502"/>
    <lineage>
        <taxon>Bacteria</taxon>
        <taxon>Pseudomonadati</taxon>
        <taxon>Pseudomonadota</taxon>
        <taxon>Betaproteobacteria</taxon>
        <taxon>Burkholderiales</taxon>
        <taxon>Burkholderiaceae</taxon>
        <taxon>Paraburkholderia</taxon>
    </lineage>
</organism>
<dbReference type="STRING" id="754502.BJG93_21710"/>
<gene>
    <name evidence="2" type="ORF">BJG93_21710</name>
</gene>
<evidence type="ECO:0000313" key="3">
    <source>
        <dbReference type="Proteomes" id="UP000179860"/>
    </source>
</evidence>
<dbReference type="Proteomes" id="UP000179860">
    <property type="component" value="Chromosome 2"/>
</dbReference>
<dbReference type="InterPro" id="IPR009799">
    <property type="entry name" value="EthD_dom"/>
</dbReference>
<dbReference type="PANTHER" id="PTHR40260:SF2">
    <property type="entry name" value="BLR8190 PROTEIN"/>
    <property type="match status" value="1"/>
</dbReference>
<dbReference type="AlphaFoldDB" id="A0A1I9YSQ2"/>
<proteinExistence type="predicted"/>
<keyword evidence="3" id="KW-1185">Reference proteome</keyword>
<protein>
    <submittedName>
        <fullName evidence="2">EthD family reductase</fullName>
    </submittedName>
</protein>
<name>A0A1I9YSQ2_9BURK</name>
<dbReference type="SUPFAM" id="SSF54909">
    <property type="entry name" value="Dimeric alpha+beta barrel"/>
    <property type="match status" value="1"/>
</dbReference>
<dbReference type="Pfam" id="PF07110">
    <property type="entry name" value="EthD"/>
    <property type="match status" value="1"/>
</dbReference>
<reference evidence="2" key="2">
    <citation type="submission" date="2021-06" db="EMBL/GenBank/DDBJ databases">
        <authorList>
            <person name="Rogers T.H."/>
            <person name="Ramsay J.P."/>
            <person name="Wang P."/>
            <person name="Terpolilli J."/>
        </authorList>
    </citation>
    <scope>NUCLEOTIDE SEQUENCE</scope>
    <source>
        <strain evidence="2">WSM5005</strain>
    </source>
</reference>
<dbReference type="Gene3D" id="3.30.70.100">
    <property type="match status" value="1"/>
</dbReference>
<reference evidence="2" key="1">
    <citation type="submission" date="2016-09" db="EMBL/GenBank/DDBJ databases">
        <title>The Complete Genome of Burkholderia sprentiae wsm5005.</title>
        <authorList>
            <person name="De Meyer S."/>
            <person name="Wang P."/>
            <person name="Terpolilli J."/>
        </authorList>
    </citation>
    <scope>NUCLEOTIDE SEQUENCE [LARGE SCALE GENOMIC DNA]</scope>
    <source>
        <strain evidence="2">WSM5005</strain>
    </source>
</reference>
<dbReference type="NCBIfam" id="TIGR02118">
    <property type="entry name" value="EthD family reductase"/>
    <property type="match status" value="1"/>
</dbReference>